<sequence length="330" mass="38386">MREKIKISVIIPVYNAELYLEKCVNSVTTQTHRNLEIILINDGSTDNSGLICNQLASQDERINVVHTENRGQASARNKGIDLATGDYIGFVDSDDYISHDMYETMLEKSLTENADIVQIGHYVVSPNGEKINTEKRGETEYISYKDSIRANVIEKLIVSSICDKLFRSSLWTNIRMADGYYYEDGMVLLNLLRISKRVLLIENVGYYYVLSTNSTQRGPYTIKHLKSCLYEPKYYYEFFKNYYKELTDYGIALYCFRAMRGYRFAQSIANLDENKKEDYEAQFKEKFITNYLLLKKTHFFKGLSIYQKTALYIFSKSPKIYLSLFSAIKK</sequence>
<dbReference type="InterPro" id="IPR001173">
    <property type="entry name" value="Glyco_trans_2-like"/>
</dbReference>
<dbReference type="RefSeq" id="WP_214476368.1">
    <property type="nucleotide sequence ID" value="NZ_CP071709.1"/>
</dbReference>
<evidence type="ECO:0000256" key="1">
    <source>
        <dbReference type="ARBA" id="ARBA00006739"/>
    </source>
</evidence>
<dbReference type="EMBL" id="CP071709">
    <property type="protein sequence ID" value="QVY61290.1"/>
    <property type="molecule type" value="Genomic_DNA"/>
</dbReference>
<gene>
    <name evidence="5" type="ORF">J1899_20450</name>
</gene>
<dbReference type="Gene3D" id="3.90.550.10">
    <property type="entry name" value="Spore Coat Polysaccharide Biosynthesis Protein SpsA, Chain A"/>
    <property type="match status" value="1"/>
</dbReference>
<dbReference type="Pfam" id="PF00535">
    <property type="entry name" value="Glycos_transf_2"/>
    <property type="match status" value="1"/>
</dbReference>
<accession>A0ABX8FB18</accession>
<dbReference type="Proteomes" id="UP000679247">
    <property type="component" value="Chromosome"/>
</dbReference>
<dbReference type="SUPFAM" id="SSF53448">
    <property type="entry name" value="Nucleotide-diphospho-sugar transferases"/>
    <property type="match status" value="1"/>
</dbReference>
<evidence type="ECO:0000256" key="3">
    <source>
        <dbReference type="ARBA" id="ARBA00022679"/>
    </source>
</evidence>
<comment type="similarity">
    <text evidence="1">Belongs to the glycosyltransferase 2 family.</text>
</comment>
<protein>
    <submittedName>
        <fullName evidence="5">Glycosyltransferase</fullName>
    </submittedName>
</protein>
<evidence type="ECO:0000256" key="2">
    <source>
        <dbReference type="ARBA" id="ARBA00022676"/>
    </source>
</evidence>
<dbReference type="PANTHER" id="PTHR22916:SF51">
    <property type="entry name" value="GLYCOSYLTRANSFERASE EPSH-RELATED"/>
    <property type="match status" value="1"/>
</dbReference>
<name>A0ABX8FB18_9BACI</name>
<organism evidence="5 6">
    <name type="scientific">Cytobacillus gottheilii</name>
    <dbReference type="NCBI Taxonomy" id="859144"/>
    <lineage>
        <taxon>Bacteria</taxon>
        <taxon>Bacillati</taxon>
        <taxon>Bacillota</taxon>
        <taxon>Bacilli</taxon>
        <taxon>Bacillales</taxon>
        <taxon>Bacillaceae</taxon>
        <taxon>Cytobacillus</taxon>
    </lineage>
</organism>
<keyword evidence="2" id="KW-0328">Glycosyltransferase</keyword>
<evidence type="ECO:0000313" key="6">
    <source>
        <dbReference type="Proteomes" id="UP000679247"/>
    </source>
</evidence>
<dbReference type="CDD" id="cd00761">
    <property type="entry name" value="Glyco_tranf_GTA_type"/>
    <property type="match status" value="1"/>
</dbReference>
<dbReference type="InterPro" id="IPR029044">
    <property type="entry name" value="Nucleotide-diphossugar_trans"/>
</dbReference>
<evidence type="ECO:0000313" key="5">
    <source>
        <dbReference type="EMBL" id="QVY61290.1"/>
    </source>
</evidence>
<keyword evidence="3" id="KW-0808">Transferase</keyword>
<dbReference type="PANTHER" id="PTHR22916">
    <property type="entry name" value="GLYCOSYLTRANSFERASE"/>
    <property type="match status" value="1"/>
</dbReference>
<proteinExistence type="inferred from homology"/>
<keyword evidence="6" id="KW-1185">Reference proteome</keyword>
<reference evidence="5 6" key="1">
    <citation type="submission" date="2021-03" db="EMBL/GenBank/DDBJ databases">
        <title>The first data on the complete genome of the tetrodotoxin-producing bacterium.</title>
        <authorList>
            <person name="Melnikova D.I."/>
            <person name="Nijland R."/>
            <person name="Magarlamov T.Y."/>
        </authorList>
    </citation>
    <scope>NUCLEOTIDE SEQUENCE [LARGE SCALE GENOMIC DNA]</scope>
    <source>
        <strain evidence="5 6">1839</strain>
    </source>
</reference>
<evidence type="ECO:0000259" key="4">
    <source>
        <dbReference type="Pfam" id="PF00535"/>
    </source>
</evidence>
<feature type="domain" description="Glycosyltransferase 2-like" evidence="4">
    <location>
        <begin position="8"/>
        <end position="150"/>
    </location>
</feature>